<dbReference type="AlphaFoldDB" id="A0A4S8LI86"/>
<accession>A0A4S8LI86</accession>
<keyword evidence="2" id="KW-1185">Reference proteome</keyword>
<evidence type="ECO:0000313" key="2">
    <source>
        <dbReference type="Proteomes" id="UP000297245"/>
    </source>
</evidence>
<protein>
    <submittedName>
        <fullName evidence="1">Uncharacterized protein</fullName>
    </submittedName>
</protein>
<organism evidence="1 2">
    <name type="scientific">Dendrothele bispora (strain CBS 962.96)</name>
    <dbReference type="NCBI Taxonomy" id="1314807"/>
    <lineage>
        <taxon>Eukaryota</taxon>
        <taxon>Fungi</taxon>
        <taxon>Dikarya</taxon>
        <taxon>Basidiomycota</taxon>
        <taxon>Agaricomycotina</taxon>
        <taxon>Agaricomycetes</taxon>
        <taxon>Agaricomycetidae</taxon>
        <taxon>Agaricales</taxon>
        <taxon>Agaricales incertae sedis</taxon>
        <taxon>Dendrothele</taxon>
    </lineage>
</organism>
<reference evidence="1 2" key="1">
    <citation type="journal article" date="2019" name="Nat. Ecol. Evol.">
        <title>Megaphylogeny resolves global patterns of mushroom evolution.</title>
        <authorList>
            <person name="Varga T."/>
            <person name="Krizsan K."/>
            <person name="Foldi C."/>
            <person name="Dima B."/>
            <person name="Sanchez-Garcia M."/>
            <person name="Sanchez-Ramirez S."/>
            <person name="Szollosi G.J."/>
            <person name="Szarkandi J.G."/>
            <person name="Papp V."/>
            <person name="Albert L."/>
            <person name="Andreopoulos W."/>
            <person name="Angelini C."/>
            <person name="Antonin V."/>
            <person name="Barry K.W."/>
            <person name="Bougher N.L."/>
            <person name="Buchanan P."/>
            <person name="Buyck B."/>
            <person name="Bense V."/>
            <person name="Catcheside P."/>
            <person name="Chovatia M."/>
            <person name="Cooper J."/>
            <person name="Damon W."/>
            <person name="Desjardin D."/>
            <person name="Finy P."/>
            <person name="Geml J."/>
            <person name="Haridas S."/>
            <person name="Hughes K."/>
            <person name="Justo A."/>
            <person name="Karasinski D."/>
            <person name="Kautmanova I."/>
            <person name="Kiss B."/>
            <person name="Kocsube S."/>
            <person name="Kotiranta H."/>
            <person name="LaButti K.M."/>
            <person name="Lechner B.E."/>
            <person name="Liimatainen K."/>
            <person name="Lipzen A."/>
            <person name="Lukacs Z."/>
            <person name="Mihaltcheva S."/>
            <person name="Morgado L.N."/>
            <person name="Niskanen T."/>
            <person name="Noordeloos M.E."/>
            <person name="Ohm R.A."/>
            <person name="Ortiz-Santana B."/>
            <person name="Ovrebo C."/>
            <person name="Racz N."/>
            <person name="Riley R."/>
            <person name="Savchenko A."/>
            <person name="Shiryaev A."/>
            <person name="Soop K."/>
            <person name="Spirin V."/>
            <person name="Szebenyi C."/>
            <person name="Tomsovsky M."/>
            <person name="Tulloss R.E."/>
            <person name="Uehling J."/>
            <person name="Grigoriev I.V."/>
            <person name="Vagvolgyi C."/>
            <person name="Papp T."/>
            <person name="Martin F.M."/>
            <person name="Miettinen O."/>
            <person name="Hibbett D.S."/>
            <person name="Nagy L.G."/>
        </authorList>
    </citation>
    <scope>NUCLEOTIDE SEQUENCE [LARGE SCALE GENOMIC DNA]</scope>
    <source>
        <strain evidence="1 2">CBS 962.96</strain>
    </source>
</reference>
<sequence>MNSADRRSIPVLASVDYAWTSRQLVEKQFNDYSSVLGLAYGLSALRQSPMGHSVLFVSLVWLTSIGVSASRTVSNAQLIDNHPLDRGGVTVSPWPRLVPRTDASAIRVDLVEEPSIFAEGELAVSSWDLEILSTRPYSLTVWLLQDKLLTPQGSRSYTNTSRGSCTWFSYSRFLLLPHQEMTSHSEVSLEQKSQLPIFEACRMSFGGSASDLLAKTLDKAW</sequence>
<evidence type="ECO:0000313" key="1">
    <source>
        <dbReference type="EMBL" id="THU88797.1"/>
    </source>
</evidence>
<gene>
    <name evidence="1" type="ORF">K435DRAFT_865953</name>
</gene>
<proteinExistence type="predicted"/>
<name>A0A4S8LI86_DENBC</name>
<dbReference type="Proteomes" id="UP000297245">
    <property type="component" value="Unassembled WGS sequence"/>
</dbReference>
<dbReference type="EMBL" id="ML179395">
    <property type="protein sequence ID" value="THU88797.1"/>
    <property type="molecule type" value="Genomic_DNA"/>
</dbReference>